<name>A0ABT7QTN6_9BACT</name>
<reference evidence="1" key="1">
    <citation type="submission" date="2023-01" db="EMBL/GenBank/DDBJ databases">
        <title>Sulfurovum sp. XTW-4 genome assembly.</title>
        <authorList>
            <person name="Wang J."/>
        </authorList>
    </citation>
    <scope>NUCLEOTIDE SEQUENCE</scope>
    <source>
        <strain evidence="1">XTW-4</strain>
    </source>
</reference>
<keyword evidence="2" id="KW-1185">Reference proteome</keyword>
<comment type="caution">
    <text evidence="1">The sequence shown here is derived from an EMBL/GenBank/DDBJ whole genome shotgun (WGS) entry which is preliminary data.</text>
</comment>
<dbReference type="RefSeq" id="WP_289401869.1">
    <property type="nucleotide sequence ID" value="NZ_JAQIBC010000003.1"/>
</dbReference>
<protein>
    <submittedName>
        <fullName evidence="1">SEC-C domain-containing protein</fullName>
    </submittedName>
</protein>
<evidence type="ECO:0000313" key="2">
    <source>
        <dbReference type="Proteomes" id="UP001169066"/>
    </source>
</evidence>
<gene>
    <name evidence="1" type="ORF">PF327_07005</name>
</gene>
<accession>A0ABT7QTN6</accession>
<dbReference type="EMBL" id="JAQIBC010000003">
    <property type="protein sequence ID" value="MDM5263944.1"/>
    <property type="molecule type" value="Genomic_DNA"/>
</dbReference>
<proteinExistence type="predicted"/>
<dbReference type="Proteomes" id="UP001169066">
    <property type="component" value="Unassembled WGS sequence"/>
</dbReference>
<organism evidence="1 2">
    <name type="scientific">Sulfurovum xiamenensis</name>
    <dbReference type="NCBI Taxonomy" id="3019066"/>
    <lineage>
        <taxon>Bacteria</taxon>
        <taxon>Pseudomonadati</taxon>
        <taxon>Campylobacterota</taxon>
        <taxon>Epsilonproteobacteria</taxon>
        <taxon>Campylobacterales</taxon>
        <taxon>Sulfurovaceae</taxon>
        <taxon>Sulfurovum</taxon>
    </lineage>
</organism>
<evidence type="ECO:0000313" key="1">
    <source>
        <dbReference type="EMBL" id="MDM5263944.1"/>
    </source>
</evidence>
<sequence>MDIDPSKDFIINVCGNKFINTSNIIEIDDKNILSIYPPENKASSIPRISASFFDDNNNEIAWICENEWFGSINAFDIQTKGNTITIRKKLGKYSLVLQFLPENNIVIKTLDLSYNNVNISGSEGKEFYVKTSKSELVLPSGDSVSNKVPFWLSIKGNKIYVGSTNIINYETLNGTKYTLPGYREIDNIKLSLSKNGGNQDTLKIESKGGISGVGFHYDLPEVEQKTQQIKLVWNNTEDHAKKCACGSGKLYKNCCNKLHTRLEKLLNSSFKLQQKMNEVQSIYRKPLSFHFDSNNERHISFGVNEQNVLVNINKQTGLSIENLIFAFLSAIYHKNGFYVPEKQYYNDKRERVIRELSSVILHIPITAEMSREGFKISNFFNPTLDKMKTTLDERDKEEALSLPIFRIHYEAIVFTRINFQGLYLTRRYIDEMKNLFQQKSPHALLLAKKLIKIMNDSSPYEQNGVLQANYKCIKLLNSIEENEYFPGFTPDPYKQYLDDLERKALNIFV</sequence>